<sequence length="125" mass="14210">MGPLRDRVCRLPDERLRVTRPSVLRPFGEFAYRASFFARARGVRAPGPLLVGFVLVRGSRTPGRLVGRPPPWARRRFAILMMLIAGLLSPIAADPPDAVRLPRHGPSITNWELFRSYLVHYPKVW</sequence>
<accession>A0A1V3BYV4</accession>
<dbReference type="AlphaFoldDB" id="A0A1V3BYV4"/>
<organism evidence="1 2">
    <name type="scientific">Nocardiopsis sinuspersici</name>
    <dbReference type="NCBI Taxonomy" id="501010"/>
    <lineage>
        <taxon>Bacteria</taxon>
        <taxon>Bacillati</taxon>
        <taxon>Actinomycetota</taxon>
        <taxon>Actinomycetes</taxon>
        <taxon>Streptosporangiales</taxon>
        <taxon>Nocardiopsidaceae</taxon>
        <taxon>Nocardiopsis</taxon>
    </lineage>
</organism>
<evidence type="ECO:0000313" key="2">
    <source>
        <dbReference type="Proteomes" id="UP000189004"/>
    </source>
</evidence>
<reference evidence="2" key="1">
    <citation type="submission" date="2016-08" db="EMBL/GenBank/DDBJ databases">
        <authorList>
            <person name="Tokovenko B."/>
            <person name="Kalinowski J."/>
        </authorList>
    </citation>
    <scope>NUCLEOTIDE SEQUENCE [LARGE SCALE GENOMIC DNA]</scope>
    <source>
        <strain evidence="2">UTMC102</strain>
    </source>
</reference>
<name>A0A1V3BYV4_9ACTN</name>
<proteinExistence type="predicted"/>
<comment type="caution">
    <text evidence="1">The sequence shown here is derived from an EMBL/GenBank/DDBJ whole genome shotgun (WGS) entry which is preliminary data.</text>
</comment>
<dbReference type="EMBL" id="MCOK01000001">
    <property type="protein sequence ID" value="OOC53638.1"/>
    <property type="molecule type" value="Genomic_DNA"/>
</dbReference>
<evidence type="ECO:0000313" key="1">
    <source>
        <dbReference type="EMBL" id="OOC53638.1"/>
    </source>
</evidence>
<keyword evidence="2" id="KW-1185">Reference proteome</keyword>
<gene>
    <name evidence="1" type="ORF">NOSIN_07355</name>
</gene>
<protein>
    <submittedName>
        <fullName evidence="1">Uncharacterized protein</fullName>
    </submittedName>
</protein>
<dbReference type="Proteomes" id="UP000189004">
    <property type="component" value="Unassembled WGS sequence"/>
</dbReference>